<dbReference type="AlphaFoldDB" id="A0A9N9CJC7"/>
<comment type="caution">
    <text evidence="2">The sequence shown here is derived from an EMBL/GenBank/DDBJ whole genome shotgun (WGS) entry which is preliminary data.</text>
</comment>
<evidence type="ECO:0000313" key="2">
    <source>
        <dbReference type="EMBL" id="CAG8603877.1"/>
    </source>
</evidence>
<accession>A0A9N9CJC7</accession>
<protein>
    <submittedName>
        <fullName evidence="2">4449_t:CDS:1</fullName>
    </submittedName>
</protein>
<gene>
    <name evidence="2" type="ORF">RFULGI_LOCUS6707</name>
</gene>
<name>A0A9N9CJC7_9GLOM</name>
<proteinExistence type="predicted"/>
<feature type="non-terminal residue" evidence="2">
    <location>
        <position position="1"/>
    </location>
</feature>
<keyword evidence="3" id="KW-1185">Reference proteome</keyword>
<feature type="region of interest" description="Disordered" evidence="1">
    <location>
        <begin position="20"/>
        <end position="74"/>
    </location>
</feature>
<reference evidence="2" key="1">
    <citation type="submission" date="2021-06" db="EMBL/GenBank/DDBJ databases">
        <authorList>
            <person name="Kallberg Y."/>
            <person name="Tangrot J."/>
            <person name="Rosling A."/>
        </authorList>
    </citation>
    <scope>NUCLEOTIDE SEQUENCE</scope>
    <source>
        <strain evidence="2">IN212</strain>
    </source>
</reference>
<sequence length="104" mass="11030">MQHAIGSLTDLALKKELQEAGELQEVDQEAKNNDKNDNYNVEKDDQKEKDQGVQESSCSDSDSSDSNGSGGSAISSAAFITPGVKLSIEGPTIIPMVPFGCLVQ</sequence>
<dbReference type="OrthoDB" id="10603956at2759"/>
<dbReference type="EMBL" id="CAJVPZ010008974">
    <property type="protein sequence ID" value="CAG8603877.1"/>
    <property type="molecule type" value="Genomic_DNA"/>
</dbReference>
<organism evidence="2 3">
    <name type="scientific">Racocetra fulgida</name>
    <dbReference type="NCBI Taxonomy" id="60492"/>
    <lineage>
        <taxon>Eukaryota</taxon>
        <taxon>Fungi</taxon>
        <taxon>Fungi incertae sedis</taxon>
        <taxon>Mucoromycota</taxon>
        <taxon>Glomeromycotina</taxon>
        <taxon>Glomeromycetes</taxon>
        <taxon>Diversisporales</taxon>
        <taxon>Gigasporaceae</taxon>
        <taxon>Racocetra</taxon>
    </lineage>
</organism>
<feature type="compositionally biased region" description="Basic and acidic residues" evidence="1">
    <location>
        <begin position="28"/>
        <end position="52"/>
    </location>
</feature>
<feature type="compositionally biased region" description="Low complexity" evidence="1">
    <location>
        <begin position="56"/>
        <end position="74"/>
    </location>
</feature>
<dbReference type="Proteomes" id="UP000789396">
    <property type="component" value="Unassembled WGS sequence"/>
</dbReference>
<evidence type="ECO:0000256" key="1">
    <source>
        <dbReference type="SAM" id="MobiDB-lite"/>
    </source>
</evidence>
<evidence type="ECO:0000313" key="3">
    <source>
        <dbReference type="Proteomes" id="UP000789396"/>
    </source>
</evidence>